<accession>A0A4R1NDA5</accession>
<keyword evidence="2" id="KW-1185">Reference proteome</keyword>
<dbReference type="Proteomes" id="UP000294555">
    <property type="component" value="Unassembled WGS sequence"/>
</dbReference>
<name>A0A4R1NDA5_9GAMM</name>
<gene>
    <name evidence="1" type="ORF">EZJ58_1687</name>
</gene>
<dbReference type="EMBL" id="SJOI01000001">
    <property type="protein sequence ID" value="TCL03611.1"/>
    <property type="molecule type" value="Genomic_DNA"/>
</dbReference>
<comment type="caution">
    <text evidence="1">The sequence shown here is derived from an EMBL/GenBank/DDBJ whole genome shotgun (WGS) entry which is preliminary data.</text>
</comment>
<evidence type="ECO:0000313" key="1">
    <source>
        <dbReference type="EMBL" id="TCL03611.1"/>
    </source>
</evidence>
<evidence type="ECO:0000313" key="2">
    <source>
        <dbReference type="Proteomes" id="UP000294555"/>
    </source>
</evidence>
<sequence>MLWDTLVKDVRIAQGIVFTSLQRRVFSVPLLAL</sequence>
<dbReference type="AlphaFoldDB" id="A0A4R1NDA5"/>
<proteinExistence type="predicted"/>
<organism evidence="1 2">
    <name type="scientific">Sodalis ligni</name>
    <dbReference type="NCBI Taxonomy" id="2697027"/>
    <lineage>
        <taxon>Bacteria</taxon>
        <taxon>Pseudomonadati</taxon>
        <taxon>Pseudomonadota</taxon>
        <taxon>Gammaproteobacteria</taxon>
        <taxon>Enterobacterales</taxon>
        <taxon>Bruguierivoracaceae</taxon>
        <taxon>Sodalis</taxon>
    </lineage>
</organism>
<protein>
    <submittedName>
        <fullName evidence="1">Uncharacterized protein</fullName>
    </submittedName>
</protein>
<reference evidence="1 2" key="1">
    <citation type="submission" date="2019-02" db="EMBL/GenBank/DDBJ databases">
        <title>Investigation of anaerobic lignin degradation for improved lignocellulosic biofuels.</title>
        <authorList>
            <person name="Deangelis K."/>
        </authorList>
    </citation>
    <scope>NUCLEOTIDE SEQUENCE [LARGE SCALE GENOMIC DNA]</scope>
    <source>
        <strain evidence="1 2">159R</strain>
    </source>
</reference>